<dbReference type="GeneID" id="79947239"/>
<gene>
    <name evidence="1" type="ORF">Q6237_07910</name>
</gene>
<sequence length="44" mass="4744">MSCPQDEKPALAAGFFIGEKGQTDLSFAVFIPPTPPFHVDTHAK</sequence>
<evidence type="ECO:0000313" key="2">
    <source>
        <dbReference type="Proteomes" id="UP001177872"/>
    </source>
</evidence>
<evidence type="ECO:0000313" key="1">
    <source>
        <dbReference type="EMBL" id="MDQ1860905.1"/>
    </source>
</evidence>
<proteinExistence type="predicted"/>
<keyword evidence="2" id="KW-1185">Reference proteome</keyword>
<name>A0ABU0VJ74_9GAMM</name>
<organism evidence="1 2">
    <name type="scientific">Serratia ureilytica</name>
    <dbReference type="NCBI Taxonomy" id="300181"/>
    <lineage>
        <taxon>Bacteria</taxon>
        <taxon>Pseudomonadati</taxon>
        <taxon>Pseudomonadota</taxon>
        <taxon>Gammaproteobacteria</taxon>
        <taxon>Enterobacterales</taxon>
        <taxon>Yersiniaceae</taxon>
        <taxon>Serratia</taxon>
    </lineage>
</organism>
<accession>A0ABU0VJ74</accession>
<dbReference type="RefSeq" id="WP_255201708.1">
    <property type="nucleotide sequence ID" value="NZ_BAAAFT010000014.1"/>
</dbReference>
<dbReference type="EMBL" id="JAVCZN010000002">
    <property type="protein sequence ID" value="MDQ1860905.1"/>
    <property type="molecule type" value="Genomic_DNA"/>
</dbReference>
<protein>
    <submittedName>
        <fullName evidence="1">Uncharacterized protein</fullName>
    </submittedName>
</protein>
<comment type="caution">
    <text evidence="1">The sequence shown here is derived from an EMBL/GenBank/DDBJ whole genome shotgun (WGS) entry which is preliminary data.</text>
</comment>
<reference evidence="1" key="1">
    <citation type="submission" date="2023-07" db="EMBL/GenBank/DDBJ databases">
        <title>In vitro acaricidal activity of Serratia ureilytica strains isolated from Mimosa pudica nodules againts the dust mite Tyrophagus putrescentiae.</title>
        <authorList>
            <person name="Wong-Villareal A."/>
            <person name="Cerqueda-Garcia D."/>
        </authorList>
    </citation>
    <scope>NUCLEOTIDE SEQUENCE</scope>
    <source>
        <strain evidence="1">UTS2</strain>
    </source>
</reference>
<dbReference type="Proteomes" id="UP001177872">
    <property type="component" value="Unassembled WGS sequence"/>
</dbReference>